<dbReference type="Proteomes" id="UP000214739">
    <property type="component" value="Unassembled WGS sequence"/>
</dbReference>
<organism evidence="1 3">
    <name type="scientific">Lentilactobacillus parakefiri</name>
    <dbReference type="NCBI Taxonomy" id="152332"/>
    <lineage>
        <taxon>Bacteria</taxon>
        <taxon>Bacillati</taxon>
        <taxon>Bacillota</taxon>
        <taxon>Bacilli</taxon>
        <taxon>Lactobacillales</taxon>
        <taxon>Lactobacillaceae</taxon>
        <taxon>Lentilactobacillus</taxon>
    </lineage>
</organism>
<dbReference type="EMBL" id="PUFL01000075">
    <property type="protein sequence ID" value="TDG89808.1"/>
    <property type="molecule type" value="Genomic_DNA"/>
</dbReference>
<name>A0A224VKC8_9LACO</name>
<reference evidence="1 3" key="1">
    <citation type="journal article" date="2017" name="Biosci Microbiota Food Health">
        <title>Genomic characterization reconfirms the taxonomic status of Lactobacillus parakefiri.</title>
        <authorList>
            <person name="Tanizawa Y."/>
            <person name="Kobayashi H."/>
            <person name="Kaminuma E."/>
            <person name="Sakamoto M."/>
            <person name="Ohkuma M."/>
            <person name="Nakamura Y."/>
            <person name="Arita M."/>
            <person name="Tohno M."/>
        </authorList>
    </citation>
    <scope>NUCLEOTIDE SEQUENCE [LARGE SCALE GENOMIC DNA]</scope>
    <source>
        <strain evidence="1 3">JCM 8573</strain>
    </source>
</reference>
<dbReference type="Proteomes" id="UP000294668">
    <property type="component" value="Unassembled WGS sequence"/>
</dbReference>
<evidence type="ECO:0000313" key="2">
    <source>
        <dbReference type="EMBL" id="TDG89808.1"/>
    </source>
</evidence>
<dbReference type="EMBL" id="BDGB01000104">
    <property type="protein sequence ID" value="GAW73021.1"/>
    <property type="molecule type" value="Genomic_DNA"/>
</dbReference>
<gene>
    <name evidence="2" type="ORF">C5L28_001029</name>
    <name evidence="1" type="ORF">LPKJCM_02154</name>
</gene>
<reference evidence="2 4" key="2">
    <citation type="journal article" date="2019" name="Appl. Microbiol. Biotechnol.">
        <title>Uncovering carbohydrate metabolism through a genotype-phenotype association study of 56 lactic acid bacteria genomes.</title>
        <authorList>
            <person name="Buron-Moles G."/>
            <person name="Chailyan A."/>
            <person name="Dolejs I."/>
            <person name="Forster J."/>
            <person name="Miks M.H."/>
        </authorList>
    </citation>
    <scope>NUCLEOTIDE SEQUENCE [LARGE SCALE GENOMIC DNA]</scope>
    <source>
        <strain evidence="2 4">DSM 10551</strain>
    </source>
</reference>
<comment type="caution">
    <text evidence="1">The sequence shown here is derived from an EMBL/GenBank/DDBJ whole genome shotgun (WGS) entry which is preliminary data.</text>
</comment>
<dbReference type="AlphaFoldDB" id="A0A224VKC8"/>
<keyword evidence="4" id="KW-1185">Reference proteome</keyword>
<evidence type="ECO:0000313" key="4">
    <source>
        <dbReference type="Proteomes" id="UP000294668"/>
    </source>
</evidence>
<evidence type="ECO:0000313" key="1">
    <source>
        <dbReference type="EMBL" id="GAW73021.1"/>
    </source>
</evidence>
<reference evidence="2" key="3">
    <citation type="submission" date="2019-02" db="EMBL/GenBank/DDBJ databases">
        <authorList>
            <person name="Buron G."/>
            <person name="Chaylann A."/>
            <person name="Dolejs I."/>
            <person name="Forster J."/>
            <person name="Miks M.H."/>
        </authorList>
    </citation>
    <scope>NUCLEOTIDE SEQUENCE</scope>
    <source>
        <strain evidence="2">DSM 10551</strain>
    </source>
</reference>
<sequence>MTTSNDFNCNSMCRNRTYTCIQLLLFFALDSIVQSQSQEQLSRDFKNNGHNSTIRISPKRRINDKLRQSYHWTKQIHIKLLSNNQGSGDTVYYLAKVNAIKVQMESKVIWKFPIRTKITDIY</sequence>
<proteinExistence type="predicted"/>
<accession>A0A224VKC8</accession>
<evidence type="ECO:0000313" key="3">
    <source>
        <dbReference type="Proteomes" id="UP000214739"/>
    </source>
</evidence>
<protein>
    <submittedName>
        <fullName evidence="1">Uncharacterized protein</fullName>
    </submittedName>
</protein>